<feature type="signal peptide" evidence="1">
    <location>
        <begin position="1"/>
        <end position="15"/>
    </location>
</feature>
<feature type="chain" id="PRO_5045359451" description="Amine oxidase" evidence="1">
    <location>
        <begin position="16"/>
        <end position="521"/>
    </location>
</feature>
<dbReference type="SUPFAM" id="SSF51905">
    <property type="entry name" value="FAD/NAD(P)-binding domain"/>
    <property type="match status" value="1"/>
</dbReference>
<evidence type="ECO:0000313" key="2">
    <source>
        <dbReference type="EMBL" id="KAL1621302.1"/>
    </source>
</evidence>
<evidence type="ECO:0000313" key="3">
    <source>
        <dbReference type="Proteomes" id="UP001521116"/>
    </source>
</evidence>
<proteinExistence type="predicted"/>
<sequence>MKVLPSFLFACSAVASPSHWVPRDCHGGSASGETQGSGSGTGIEVITRDVAIVGGGSTGTYAAIKLRDLNRTVTVIEREDHLGGHVHTYTDPTTGQTLDYTVTIFQNIPVVRNYFSRFNIPLGPASTIPPNVLPLDFDTGMPNVAGMASRGATAVALRAYAEQLAKYPYLSSGFFDIPDPVPEDLLLPFGDFVTKYQLDAMVPTAFQYCQGFGDILTMPSLYVLKFFDLSVIQGIQSGFVTSARSDNIELWQEAQAELGADALLSSEVVGVDRASADGDGYNTLLVSTPNGPLVIRAHQILVTAPPRVQDNLAPLSLDTREYSILSRFTSHTYWAGLIRNTGIPPGTALWNSSPKQRYNLASLPGPYNLVAQRIPGLAAFYYTSTDSSPPLSDAEVKADAMAKLRNLQATSFGGMLAPQGNPNTTNSTYTNTTSAGEPEIVDFANHCPFEFTVPAAEIEAGFYRELGSLQGYRGLWWTGASFHVHDSSRLWGFTERVVMQMVAALTSGVSGESGSGDYPPK</sequence>
<dbReference type="PANTHER" id="PTHR42923">
    <property type="entry name" value="PROTOPORPHYRINOGEN OXIDASE"/>
    <property type="match status" value="1"/>
</dbReference>
<gene>
    <name evidence="2" type="ORF">SLS56_009296</name>
</gene>
<name>A0ABR3SHP2_9PEZI</name>
<organism evidence="2 3">
    <name type="scientific">Neofusicoccum ribis</name>
    <dbReference type="NCBI Taxonomy" id="45134"/>
    <lineage>
        <taxon>Eukaryota</taxon>
        <taxon>Fungi</taxon>
        <taxon>Dikarya</taxon>
        <taxon>Ascomycota</taxon>
        <taxon>Pezizomycotina</taxon>
        <taxon>Dothideomycetes</taxon>
        <taxon>Dothideomycetes incertae sedis</taxon>
        <taxon>Botryosphaeriales</taxon>
        <taxon>Botryosphaeriaceae</taxon>
        <taxon>Neofusicoccum</taxon>
    </lineage>
</organism>
<reference evidence="2 3" key="1">
    <citation type="submission" date="2024-02" db="EMBL/GenBank/DDBJ databases">
        <title>De novo assembly and annotation of 12 fungi associated with fruit tree decline syndrome in Ontario, Canada.</title>
        <authorList>
            <person name="Sulman M."/>
            <person name="Ellouze W."/>
            <person name="Ilyukhin E."/>
        </authorList>
    </citation>
    <scope>NUCLEOTIDE SEQUENCE [LARGE SCALE GENOMIC DNA]</scope>
    <source>
        <strain evidence="2 3">M1-105</strain>
    </source>
</reference>
<dbReference type="Gene3D" id="3.30.70.1990">
    <property type="match status" value="1"/>
</dbReference>
<keyword evidence="3" id="KW-1185">Reference proteome</keyword>
<evidence type="ECO:0008006" key="4">
    <source>
        <dbReference type="Google" id="ProtNLM"/>
    </source>
</evidence>
<dbReference type="Pfam" id="PF13450">
    <property type="entry name" value="NAD_binding_8"/>
    <property type="match status" value="1"/>
</dbReference>
<dbReference type="Gene3D" id="3.50.50.60">
    <property type="entry name" value="FAD/NAD(P)-binding domain"/>
    <property type="match status" value="1"/>
</dbReference>
<evidence type="ECO:0000256" key="1">
    <source>
        <dbReference type="SAM" id="SignalP"/>
    </source>
</evidence>
<dbReference type="InterPro" id="IPR050464">
    <property type="entry name" value="Zeta_carotene_desat/Oxidored"/>
</dbReference>
<protein>
    <recommendedName>
        <fullName evidence="4">Amine oxidase</fullName>
    </recommendedName>
</protein>
<dbReference type="Gene3D" id="1.10.405.20">
    <property type="match status" value="1"/>
</dbReference>
<dbReference type="EMBL" id="JAJVDC020000154">
    <property type="protein sequence ID" value="KAL1621302.1"/>
    <property type="molecule type" value="Genomic_DNA"/>
</dbReference>
<comment type="caution">
    <text evidence="2">The sequence shown here is derived from an EMBL/GenBank/DDBJ whole genome shotgun (WGS) entry which is preliminary data.</text>
</comment>
<dbReference type="InterPro" id="IPR036188">
    <property type="entry name" value="FAD/NAD-bd_sf"/>
</dbReference>
<accession>A0ABR3SHP2</accession>
<keyword evidence="1" id="KW-0732">Signal</keyword>
<dbReference type="Proteomes" id="UP001521116">
    <property type="component" value="Unassembled WGS sequence"/>
</dbReference>
<dbReference type="PANTHER" id="PTHR42923:SF26">
    <property type="entry name" value="FMN REDUCTASE LOT6, PUTATIVE (AFU_ORTHOLOGUE AFUA_7G06600)-RELATED"/>
    <property type="match status" value="1"/>
</dbReference>